<evidence type="ECO:0000313" key="3">
    <source>
        <dbReference type="Proteomes" id="UP000000689"/>
    </source>
</evidence>
<gene>
    <name evidence="2" type="primary">NDAI0D01250</name>
    <name evidence="2" type="ordered locus">NDAI_0D01250</name>
</gene>
<accession>G0W9H8</accession>
<keyword evidence="3" id="KW-1185">Reference proteome</keyword>
<dbReference type="HOGENOM" id="CLU_1310429_0_0_1"/>
<reference evidence="2 3" key="1">
    <citation type="journal article" date="2011" name="Proc. Natl. Acad. Sci. U.S.A.">
        <title>Evolutionary erosion of yeast sex chromosomes by mating-type switching accidents.</title>
        <authorList>
            <person name="Gordon J.L."/>
            <person name="Armisen D."/>
            <person name="Proux-Wera E."/>
            <person name="Oheigeartaigh S.S."/>
            <person name="Byrne K.P."/>
            <person name="Wolfe K.H."/>
        </authorList>
    </citation>
    <scope>NUCLEOTIDE SEQUENCE [LARGE SCALE GENOMIC DNA]</scope>
    <source>
        <strain evidence="3">ATCC 10597 / BCRC 20456 / CBS 421 / NBRC 0211 / NRRL Y-12639</strain>
    </source>
</reference>
<organism evidence="2 3">
    <name type="scientific">Naumovozyma dairenensis (strain ATCC 10597 / BCRC 20456 / CBS 421 / NBRC 0211 / NRRL Y-12639)</name>
    <name type="common">Saccharomyces dairenensis</name>
    <dbReference type="NCBI Taxonomy" id="1071378"/>
    <lineage>
        <taxon>Eukaryota</taxon>
        <taxon>Fungi</taxon>
        <taxon>Dikarya</taxon>
        <taxon>Ascomycota</taxon>
        <taxon>Saccharomycotina</taxon>
        <taxon>Saccharomycetes</taxon>
        <taxon>Saccharomycetales</taxon>
        <taxon>Saccharomycetaceae</taxon>
        <taxon>Naumovozyma</taxon>
    </lineage>
</organism>
<dbReference type="EMBL" id="HE580270">
    <property type="protein sequence ID" value="CCD24439.1"/>
    <property type="molecule type" value="Genomic_DNA"/>
</dbReference>
<dbReference type="KEGG" id="ndi:NDAI_0D01250"/>
<name>G0W9H8_NAUDC</name>
<dbReference type="AlphaFoldDB" id="G0W9H8"/>
<protein>
    <submittedName>
        <fullName evidence="2">Uncharacterized protein</fullName>
    </submittedName>
</protein>
<keyword evidence="1" id="KW-1133">Transmembrane helix</keyword>
<evidence type="ECO:0000313" key="2">
    <source>
        <dbReference type="EMBL" id="CCD24439.1"/>
    </source>
</evidence>
<evidence type="ECO:0000256" key="1">
    <source>
        <dbReference type="SAM" id="Phobius"/>
    </source>
</evidence>
<sequence>MKNLKGYNEANQSKIRKHIKNYSGLFITKPSYSKLSTVAKGSNFWELVCYKNMDFFKPSHERTESFSLSTPCCKLCQYKIGMTRGFATARLWTVNKLLRTNSEKKMLISKDSKSTILQTNPFLEKVVHHNIFSFECFTDTKTILLVLILLFSILYVLNLLVHIVHDLVDVTQKTLRWVFLIKFLCNDGFSGSRMSILCLAKNCVFGWLGI</sequence>
<dbReference type="Proteomes" id="UP000000689">
    <property type="component" value="Chromosome 4"/>
</dbReference>
<keyword evidence="1" id="KW-0812">Transmembrane</keyword>
<proteinExistence type="predicted"/>
<dbReference type="RefSeq" id="XP_003669682.1">
    <property type="nucleotide sequence ID" value="XM_003669634.1"/>
</dbReference>
<feature type="transmembrane region" description="Helical" evidence="1">
    <location>
        <begin position="143"/>
        <end position="164"/>
    </location>
</feature>
<dbReference type="GeneID" id="11495249"/>
<keyword evidence="1" id="KW-0472">Membrane</keyword>